<comment type="caution">
    <text evidence="1">The sequence shown here is derived from an EMBL/GenBank/DDBJ whole genome shotgun (WGS) entry which is preliminary data.</text>
</comment>
<accession>A0A3E1NDA0</accession>
<reference evidence="1 2" key="1">
    <citation type="submission" date="2018-08" db="EMBL/GenBank/DDBJ databases">
        <title>Chitinophagaceae sp. K23C18032701, a novel bacterium isolated from forest soil.</title>
        <authorList>
            <person name="Wang C."/>
        </authorList>
    </citation>
    <scope>NUCLEOTIDE SEQUENCE [LARGE SCALE GENOMIC DNA]</scope>
    <source>
        <strain evidence="1 2">K23C18032701</strain>
    </source>
</reference>
<protein>
    <submittedName>
        <fullName evidence="1">Uncharacterized protein</fullName>
    </submittedName>
</protein>
<name>A0A3E1NDA0_9BACT</name>
<dbReference type="AlphaFoldDB" id="A0A3E1NDA0"/>
<gene>
    <name evidence="1" type="ORF">DXN05_23815</name>
</gene>
<proteinExistence type="predicted"/>
<organism evidence="1 2">
    <name type="scientific">Deminuibacter soli</name>
    <dbReference type="NCBI Taxonomy" id="2291815"/>
    <lineage>
        <taxon>Bacteria</taxon>
        <taxon>Pseudomonadati</taxon>
        <taxon>Bacteroidota</taxon>
        <taxon>Chitinophagia</taxon>
        <taxon>Chitinophagales</taxon>
        <taxon>Chitinophagaceae</taxon>
        <taxon>Deminuibacter</taxon>
    </lineage>
</organism>
<sequence>MRKALTFATRYKTEQFIEGQKVKQRNSKEKNLKSFWKFNQKVFTFATPNDTVGSEKRSS</sequence>
<dbReference type="Proteomes" id="UP000261284">
    <property type="component" value="Unassembled WGS sequence"/>
</dbReference>
<keyword evidence="2" id="KW-1185">Reference proteome</keyword>
<evidence type="ECO:0000313" key="2">
    <source>
        <dbReference type="Proteomes" id="UP000261284"/>
    </source>
</evidence>
<dbReference type="EMBL" id="QTJU01000016">
    <property type="protein sequence ID" value="RFM25738.1"/>
    <property type="molecule type" value="Genomic_DNA"/>
</dbReference>
<evidence type="ECO:0000313" key="1">
    <source>
        <dbReference type="EMBL" id="RFM25738.1"/>
    </source>
</evidence>